<accession>A0ACB9KDW9</accession>
<comment type="caution">
    <text evidence="1">The sequence shown here is derived from an EMBL/GenBank/DDBJ whole genome shotgun (WGS) entry which is preliminary data.</text>
</comment>
<evidence type="ECO:0000313" key="1">
    <source>
        <dbReference type="EMBL" id="KAI4295349.1"/>
    </source>
</evidence>
<name>A0ACB9KDW9_BAUVA</name>
<protein>
    <submittedName>
        <fullName evidence="1">Uncharacterized protein</fullName>
    </submittedName>
</protein>
<dbReference type="Proteomes" id="UP000828941">
    <property type="component" value="Chromosome 14"/>
</dbReference>
<reference evidence="1 2" key="1">
    <citation type="journal article" date="2022" name="DNA Res.">
        <title>Chromosomal-level genome assembly of the orchid tree Bauhinia variegata (Leguminosae; Cercidoideae) supports the allotetraploid origin hypothesis of Bauhinia.</title>
        <authorList>
            <person name="Zhong Y."/>
            <person name="Chen Y."/>
            <person name="Zheng D."/>
            <person name="Pang J."/>
            <person name="Liu Y."/>
            <person name="Luo S."/>
            <person name="Meng S."/>
            <person name="Qian L."/>
            <person name="Wei D."/>
            <person name="Dai S."/>
            <person name="Zhou R."/>
        </authorList>
    </citation>
    <scope>NUCLEOTIDE SEQUENCE [LARGE SCALE GENOMIC DNA]</scope>
    <source>
        <strain evidence="1">BV-YZ2020</strain>
    </source>
</reference>
<gene>
    <name evidence="1" type="ORF">L6164_035403</name>
</gene>
<keyword evidence="2" id="KW-1185">Reference proteome</keyword>
<dbReference type="EMBL" id="CM039439">
    <property type="protein sequence ID" value="KAI4295349.1"/>
    <property type="molecule type" value="Genomic_DNA"/>
</dbReference>
<proteinExistence type="predicted"/>
<organism evidence="1 2">
    <name type="scientific">Bauhinia variegata</name>
    <name type="common">Purple orchid tree</name>
    <name type="synonym">Phanera variegata</name>
    <dbReference type="NCBI Taxonomy" id="167791"/>
    <lineage>
        <taxon>Eukaryota</taxon>
        <taxon>Viridiplantae</taxon>
        <taxon>Streptophyta</taxon>
        <taxon>Embryophyta</taxon>
        <taxon>Tracheophyta</taxon>
        <taxon>Spermatophyta</taxon>
        <taxon>Magnoliopsida</taxon>
        <taxon>eudicotyledons</taxon>
        <taxon>Gunneridae</taxon>
        <taxon>Pentapetalae</taxon>
        <taxon>rosids</taxon>
        <taxon>fabids</taxon>
        <taxon>Fabales</taxon>
        <taxon>Fabaceae</taxon>
        <taxon>Cercidoideae</taxon>
        <taxon>Cercideae</taxon>
        <taxon>Bauhiniinae</taxon>
        <taxon>Bauhinia</taxon>
    </lineage>
</organism>
<sequence>MGNAKCLAFFIFGDSVSDSGNNNDLSTAAKVNYPPYGIDFPNGPIATGRFTNGRTAIDFITQYLGFEDFIPPFVNTTGSDILKGVNYASGLAGIRNESGTQLGDNVNLDEQLENHRIMSFPTSSAYNIVEYAEVLIQQLSQRIRVLHDNLGARKFVLNGLGLIGCTPQEISTHGILGTLCVLEQNNAVIAFNAKLRLLVDQLNQELSDANFIYVDNVAISAIYPLSGFTEINDECCPVRGDGQCVPNETPCQNRRQYVFYDGFHPTEAANEITATSSYNASDPLYTYPMDINHLLQLQVS</sequence>
<evidence type="ECO:0000313" key="2">
    <source>
        <dbReference type="Proteomes" id="UP000828941"/>
    </source>
</evidence>